<dbReference type="Proteomes" id="UP001303532">
    <property type="component" value="Chromosome"/>
</dbReference>
<sequence>MTRRRATLTIQTLFVLLVIGGAYSFAMFQGGMVSWTIFYFIVPFSLYALSIVFYPLNKTSVKREIQQPLLGIGESTIVKIRVERTNRYPLLYLSVKEPVNDGFASVTQGGTSRLFVMGFRKEAVFQYELKGNQRGEHNFPPVQIEIADFLGWVKKSETIVAEGESTLLIFPETKSIQYVPIGSYHDKGTTRSPFSLIKETTVATSVRDYQPGDRMSWIHWKSFARTQNLMTKEFENKRGEHVTLLLDARSSGAFEEQIRFAASILKEASVRKADLTFLTTDAANSVIRTISGDGQLRKALTQLARLQPIDETLAKQPNYSVALQGAGAIVVISGNPDALFLRAVLSASRAQPVFCFVVKKGSEPIPSFVDQNIKAAKALGVTVQVLTDEQFERSFQGVAKA</sequence>
<gene>
    <name evidence="3" type="ORF">PGH26_12750</name>
</gene>
<keyword evidence="4" id="KW-1185">Reference proteome</keyword>
<name>A0ABZ0KUU9_9BACL</name>
<keyword evidence="1" id="KW-0812">Transmembrane</keyword>
<dbReference type="RefSeq" id="WP_323691423.1">
    <property type="nucleotide sequence ID" value="NZ_CP116341.1"/>
</dbReference>
<dbReference type="EMBL" id="CP116341">
    <property type="protein sequence ID" value="WOV83735.1"/>
    <property type="molecule type" value="Genomic_DNA"/>
</dbReference>
<evidence type="ECO:0000259" key="2">
    <source>
        <dbReference type="Pfam" id="PF01882"/>
    </source>
</evidence>
<feature type="transmembrane region" description="Helical" evidence="1">
    <location>
        <begin position="34"/>
        <end position="56"/>
    </location>
</feature>
<dbReference type="PANTHER" id="PTHR34351:SF2">
    <property type="entry name" value="DUF58 DOMAIN-CONTAINING PROTEIN"/>
    <property type="match status" value="1"/>
</dbReference>
<evidence type="ECO:0000313" key="3">
    <source>
        <dbReference type="EMBL" id="WOV83735.1"/>
    </source>
</evidence>
<feature type="domain" description="DUF58" evidence="2">
    <location>
        <begin position="205"/>
        <end position="316"/>
    </location>
</feature>
<keyword evidence="1" id="KW-0472">Membrane</keyword>
<protein>
    <submittedName>
        <fullName evidence="3">DUF58 domain-containing protein</fullName>
    </submittedName>
</protein>
<proteinExistence type="predicted"/>
<dbReference type="InterPro" id="IPR002881">
    <property type="entry name" value="DUF58"/>
</dbReference>
<accession>A0ABZ0KUU9</accession>
<evidence type="ECO:0000313" key="4">
    <source>
        <dbReference type="Proteomes" id="UP001303532"/>
    </source>
</evidence>
<keyword evidence="1" id="KW-1133">Transmembrane helix</keyword>
<organism evidence="3 4">
    <name type="scientific">Sporosarcina jeotgali</name>
    <dbReference type="NCBI Taxonomy" id="3020056"/>
    <lineage>
        <taxon>Bacteria</taxon>
        <taxon>Bacillati</taxon>
        <taxon>Bacillota</taxon>
        <taxon>Bacilli</taxon>
        <taxon>Bacillales</taxon>
        <taxon>Caryophanaceae</taxon>
        <taxon>Sporosarcina</taxon>
    </lineage>
</organism>
<dbReference type="PANTHER" id="PTHR34351">
    <property type="entry name" value="SLR1927 PROTEIN-RELATED"/>
    <property type="match status" value="1"/>
</dbReference>
<dbReference type="Pfam" id="PF01882">
    <property type="entry name" value="DUF58"/>
    <property type="match status" value="1"/>
</dbReference>
<evidence type="ECO:0000256" key="1">
    <source>
        <dbReference type="SAM" id="Phobius"/>
    </source>
</evidence>
<reference evidence="3 4" key="1">
    <citation type="submission" date="2023-01" db="EMBL/GenBank/DDBJ databases">
        <title>Sporosarcina sp. nov., isolated from Korean tranditional fermented seafood 'Jeotgal'.</title>
        <authorList>
            <person name="Yang A.-I."/>
        </authorList>
    </citation>
    <scope>NUCLEOTIDE SEQUENCE [LARGE SCALE GENOMIC DNA]</scope>
    <source>
        <strain evidence="3 4">B2O-1</strain>
    </source>
</reference>